<keyword evidence="2 4" id="KW-0238">DNA-binding</keyword>
<dbReference type="PROSITE" id="PS50977">
    <property type="entry name" value="HTH_TETR_2"/>
    <property type="match status" value="1"/>
</dbReference>
<dbReference type="PANTHER" id="PTHR47506:SF1">
    <property type="entry name" value="HTH-TYPE TRANSCRIPTIONAL REGULATOR YJDC"/>
    <property type="match status" value="1"/>
</dbReference>
<dbReference type="SUPFAM" id="SSF48498">
    <property type="entry name" value="Tetracyclin repressor-like, C-terminal domain"/>
    <property type="match status" value="1"/>
</dbReference>
<dbReference type="PANTHER" id="PTHR47506">
    <property type="entry name" value="TRANSCRIPTIONAL REGULATORY PROTEIN"/>
    <property type="match status" value="1"/>
</dbReference>
<keyword evidence="3" id="KW-0804">Transcription</keyword>
<dbReference type="Proteomes" id="UP001253545">
    <property type="component" value="Unassembled WGS sequence"/>
</dbReference>
<dbReference type="InterPro" id="IPR009057">
    <property type="entry name" value="Homeodomain-like_sf"/>
</dbReference>
<evidence type="ECO:0000256" key="1">
    <source>
        <dbReference type="ARBA" id="ARBA00023015"/>
    </source>
</evidence>
<proteinExistence type="predicted"/>
<dbReference type="InterPro" id="IPR036271">
    <property type="entry name" value="Tet_transcr_reg_TetR-rel_C_sf"/>
</dbReference>
<feature type="DNA-binding region" description="H-T-H motif" evidence="4">
    <location>
        <begin position="27"/>
        <end position="46"/>
    </location>
</feature>
<evidence type="ECO:0000256" key="2">
    <source>
        <dbReference type="ARBA" id="ARBA00023125"/>
    </source>
</evidence>
<protein>
    <submittedName>
        <fullName evidence="6">TetR/AcrR family transcriptional regulator</fullName>
    </submittedName>
</protein>
<gene>
    <name evidence="6" type="ORF">RM552_15900</name>
</gene>
<evidence type="ECO:0000256" key="3">
    <source>
        <dbReference type="ARBA" id="ARBA00023163"/>
    </source>
</evidence>
<organism evidence="6 7">
    <name type="scientific">Glaciecola petra</name>
    <dbReference type="NCBI Taxonomy" id="3075602"/>
    <lineage>
        <taxon>Bacteria</taxon>
        <taxon>Pseudomonadati</taxon>
        <taxon>Pseudomonadota</taxon>
        <taxon>Gammaproteobacteria</taxon>
        <taxon>Alteromonadales</taxon>
        <taxon>Alteromonadaceae</taxon>
        <taxon>Glaciecola</taxon>
    </lineage>
</organism>
<reference evidence="6 7" key="1">
    <citation type="submission" date="2023-09" db="EMBL/GenBank/DDBJ databases">
        <authorList>
            <person name="Rey-Velasco X."/>
        </authorList>
    </citation>
    <scope>NUCLEOTIDE SEQUENCE [LARGE SCALE GENOMIC DNA]</scope>
    <source>
        <strain evidence="6 7">P117</strain>
    </source>
</reference>
<dbReference type="SUPFAM" id="SSF46689">
    <property type="entry name" value="Homeodomain-like"/>
    <property type="match status" value="1"/>
</dbReference>
<sequence>MPQLSKREVVIDSAIVLFKKFGINSTGVEHIIKEANVSKKTLYNHFKTKDDLVLASLRKDDEVGRNALMRYAEQASDDPKLQILAIFDFYNLWFNSASFNGCLFTNSAGEISEENAAGRRICAEHKRLIQQYIENLAIKAGIENPKETALKLNLLLEGSIVYAYVMDKKSAALEAKKIAALFVTADIES</sequence>
<dbReference type="InterPro" id="IPR001647">
    <property type="entry name" value="HTH_TetR"/>
</dbReference>
<evidence type="ECO:0000256" key="4">
    <source>
        <dbReference type="PROSITE-ProRule" id="PRU00335"/>
    </source>
</evidence>
<evidence type="ECO:0000313" key="7">
    <source>
        <dbReference type="Proteomes" id="UP001253545"/>
    </source>
</evidence>
<comment type="caution">
    <text evidence="6">The sequence shown here is derived from an EMBL/GenBank/DDBJ whole genome shotgun (WGS) entry which is preliminary data.</text>
</comment>
<evidence type="ECO:0000313" key="6">
    <source>
        <dbReference type="EMBL" id="MDT0596338.1"/>
    </source>
</evidence>
<keyword evidence="7" id="KW-1185">Reference proteome</keyword>
<name>A0ABU2ZUM4_9ALTE</name>
<dbReference type="EMBL" id="JAVRHX010000006">
    <property type="protein sequence ID" value="MDT0596338.1"/>
    <property type="molecule type" value="Genomic_DNA"/>
</dbReference>
<dbReference type="RefSeq" id="WP_311369861.1">
    <property type="nucleotide sequence ID" value="NZ_JAVRHX010000006.1"/>
</dbReference>
<accession>A0ABU2ZUM4</accession>
<dbReference type="PRINTS" id="PR00455">
    <property type="entry name" value="HTHTETR"/>
</dbReference>
<dbReference type="Gene3D" id="1.10.357.10">
    <property type="entry name" value="Tetracycline Repressor, domain 2"/>
    <property type="match status" value="1"/>
</dbReference>
<dbReference type="Pfam" id="PF00440">
    <property type="entry name" value="TetR_N"/>
    <property type="match status" value="1"/>
</dbReference>
<feature type="domain" description="HTH tetR-type" evidence="5">
    <location>
        <begin position="4"/>
        <end position="64"/>
    </location>
</feature>
<keyword evidence="1" id="KW-0805">Transcription regulation</keyword>
<evidence type="ECO:0000259" key="5">
    <source>
        <dbReference type="PROSITE" id="PS50977"/>
    </source>
</evidence>